<evidence type="ECO:0000259" key="10">
    <source>
        <dbReference type="Pfam" id="PF03553"/>
    </source>
</evidence>
<feature type="transmembrane region" description="Helical" evidence="9">
    <location>
        <begin position="120"/>
        <end position="140"/>
    </location>
</feature>
<evidence type="ECO:0000256" key="1">
    <source>
        <dbReference type="ARBA" id="ARBA00004651"/>
    </source>
</evidence>
<feature type="transmembrane region" description="Helical" evidence="9">
    <location>
        <begin position="244"/>
        <end position="263"/>
    </location>
</feature>
<dbReference type="InterPro" id="IPR018461">
    <property type="entry name" value="Na/H_Antiport_NhaC-like_C"/>
</dbReference>
<comment type="similarity">
    <text evidence="8">Belongs to the NhaC Na(+)/H(+) (TC 2.A.35) antiporter family.</text>
</comment>
<keyword evidence="5 9" id="KW-0812">Transmembrane</keyword>
<feature type="transmembrane region" description="Helical" evidence="9">
    <location>
        <begin position="456"/>
        <end position="476"/>
    </location>
</feature>
<feature type="transmembrane region" description="Helical" evidence="9">
    <location>
        <begin position="44"/>
        <end position="62"/>
    </location>
</feature>
<dbReference type="PANTHER" id="PTHR33451">
    <property type="entry name" value="MALATE-2H(+)/NA(+)-LACTATE ANTIPORTER"/>
    <property type="match status" value="1"/>
</dbReference>
<evidence type="ECO:0000256" key="2">
    <source>
        <dbReference type="ARBA" id="ARBA00022448"/>
    </source>
</evidence>
<evidence type="ECO:0000256" key="9">
    <source>
        <dbReference type="SAM" id="Phobius"/>
    </source>
</evidence>
<feature type="transmembrane region" description="Helical" evidence="9">
    <location>
        <begin position="20"/>
        <end position="37"/>
    </location>
</feature>
<evidence type="ECO:0000256" key="6">
    <source>
        <dbReference type="ARBA" id="ARBA00022989"/>
    </source>
</evidence>
<dbReference type="EMBL" id="CP000473">
    <property type="protein sequence ID" value="ABJ86740.1"/>
    <property type="molecule type" value="Genomic_DNA"/>
</dbReference>
<feature type="transmembrane region" description="Helical" evidence="9">
    <location>
        <begin position="377"/>
        <end position="399"/>
    </location>
</feature>
<keyword evidence="2" id="KW-0813">Transport</keyword>
<dbReference type="InParanoid" id="Q01UD0"/>
<feature type="transmembrane region" description="Helical" evidence="9">
    <location>
        <begin position="82"/>
        <end position="99"/>
    </location>
</feature>
<accession>Q01UD0</accession>
<dbReference type="Pfam" id="PF03553">
    <property type="entry name" value="Na_H_antiporter"/>
    <property type="match status" value="1"/>
</dbReference>
<dbReference type="GO" id="GO:0015297">
    <property type="term" value="F:antiporter activity"/>
    <property type="evidence" value="ECO:0007669"/>
    <property type="project" value="UniProtKB-KW"/>
</dbReference>
<evidence type="ECO:0000256" key="3">
    <source>
        <dbReference type="ARBA" id="ARBA00022449"/>
    </source>
</evidence>
<dbReference type="HOGENOM" id="CLU_033405_1_0_0"/>
<gene>
    <name evidence="11" type="ordered locus">Acid_5793</name>
</gene>
<keyword evidence="3" id="KW-0050">Antiport</keyword>
<comment type="subcellular location">
    <subcellularLocation>
        <location evidence="1">Cell membrane</location>
        <topology evidence="1">Multi-pass membrane protein</topology>
    </subcellularLocation>
</comment>
<dbReference type="InterPro" id="IPR052180">
    <property type="entry name" value="NhaC_Na-H+_Antiporter"/>
</dbReference>
<evidence type="ECO:0000256" key="4">
    <source>
        <dbReference type="ARBA" id="ARBA00022475"/>
    </source>
</evidence>
<keyword evidence="7 9" id="KW-0472">Membrane</keyword>
<evidence type="ECO:0000256" key="7">
    <source>
        <dbReference type="ARBA" id="ARBA00023136"/>
    </source>
</evidence>
<protein>
    <submittedName>
        <fullName evidence="11">Na+/H+ antiporter NhaC</fullName>
    </submittedName>
</protein>
<keyword evidence="6 9" id="KW-1133">Transmembrane helix</keyword>
<dbReference type="eggNOG" id="COG1757">
    <property type="taxonomic scope" value="Bacteria"/>
</dbReference>
<feature type="transmembrane region" description="Helical" evidence="9">
    <location>
        <begin position="336"/>
        <end position="356"/>
    </location>
</feature>
<sequence length="500" mass="52170">MANQPTPPRSVKEPSYTDAIIPLVTLIILIAGSVYLFGADAVEGPMQVALILSVMVTSFIILKNGHPWEAIVKSSQAALSSLASPIFILLAVGALIGAWNMSGTIPTLVVYGIQLLRPSYFYVATALICGVISLGTGSSWTTAGTIGVGLIGIASLVGVSPAITAGAIISGAYVGDKISSLSETTILAAQLAEVDIHTHIRAAIWTSGPAFIIALLVFAILGLLESGVTNGANIAVDLAGLDQLFWISPLNLIPLVALLILSLRKAPASLAVMGSALLAGVMAAILQPQAVLSFVNDPALPAPLAQIKGIWLALATGYRSSSGIPELDQLLSRGGMASMLKTLWIIIGAVTFGTLLEEFNLLSKLTLPMLKRAKSTGSLIATVVATAFGLNIVAADQYIAIVLPARLFRAEFRKRGLKPQNLSRACADAGTVTSPLVPWNSCGAYMAATLGVATMAYLPFCIFNIASPLISMLWGFTGFKIEHMQAGEVPAESIPSRQKV</sequence>
<dbReference type="AlphaFoldDB" id="Q01UD0"/>
<dbReference type="PANTHER" id="PTHR33451:SF3">
    <property type="entry name" value="MALATE-2H(+)_NA(+)-LACTATE ANTIPORTER"/>
    <property type="match status" value="1"/>
</dbReference>
<feature type="transmembrane region" description="Helical" evidence="9">
    <location>
        <begin position="202"/>
        <end position="224"/>
    </location>
</feature>
<feature type="transmembrane region" description="Helical" evidence="9">
    <location>
        <begin position="146"/>
        <end position="174"/>
    </location>
</feature>
<dbReference type="STRING" id="234267.Acid_5793"/>
<feature type="transmembrane region" description="Helical" evidence="9">
    <location>
        <begin position="270"/>
        <end position="290"/>
    </location>
</feature>
<keyword evidence="4" id="KW-1003">Cell membrane</keyword>
<organism evidence="11">
    <name type="scientific">Solibacter usitatus (strain Ellin6076)</name>
    <dbReference type="NCBI Taxonomy" id="234267"/>
    <lineage>
        <taxon>Bacteria</taxon>
        <taxon>Pseudomonadati</taxon>
        <taxon>Acidobacteriota</taxon>
        <taxon>Terriglobia</taxon>
        <taxon>Bryobacterales</taxon>
        <taxon>Solibacteraceae</taxon>
        <taxon>Candidatus Solibacter</taxon>
    </lineage>
</organism>
<name>Q01UD0_SOLUE</name>
<feature type="domain" description="Na+/H+ antiporter NhaC-like C-terminal" evidence="10">
    <location>
        <begin position="171"/>
        <end position="479"/>
    </location>
</feature>
<evidence type="ECO:0000256" key="8">
    <source>
        <dbReference type="ARBA" id="ARBA00038435"/>
    </source>
</evidence>
<proteinExistence type="inferred from homology"/>
<evidence type="ECO:0000256" key="5">
    <source>
        <dbReference type="ARBA" id="ARBA00022692"/>
    </source>
</evidence>
<dbReference type="GO" id="GO:0005886">
    <property type="term" value="C:plasma membrane"/>
    <property type="evidence" value="ECO:0007669"/>
    <property type="project" value="UniProtKB-SubCell"/>
</dbReference>
<dbReference type="KEGG" id="sus:Acid_5793"/>
<evidence type="ECO:0000313" key="11">
    <source>
        <dbReference type="EMBL" id="ABJ86740.1"/>
    </source>
</evidence>
<reference evidence="11" key="1">
    <citation type="submission" date="2006-10" db="EMBL/GenBank/DDBJ databases">
        <title>Complete sequence of Solibacter usitatus Ellin6076.</title>
        <authorList>
            <consortium name="US DOE Joint Genome Institute"/>
            <person name="Copeland A."/>
            <person name="Lucas S."/>
            <person name="Lapidus A."/>
            <person name="Barry K."/>
            <person name="Detter J.C."/>
            <person name="Glavina del Rio T."/>
            <person name="Hammon N."/>
            <person name="Israni S."/>
            <person name="Dalin E."/>
            <person name="Tice H."/>
            <person name="Pitluck S."/>
            <person name="Thompson L.S."/>
            <person name="Brettin T."/>
            <person name="Bruce D."/>
            <person name="Han C."/>
            <person name="Tapia R."/>
            <person name="Gilna P."/>
            <person name="Schmutz J."/>
            <person name="Larimer F."/>
            <person name="Land M."/>
            <person name="Hauser L."/>
            <person name="Kyrpides N."/>
            <person name="Mikhailova N."/>
            <person name="Janssen P.H."/>
            <person name="Kuske C.R."/>
            <person name="Richardson P."/>
        </authorList>
    </citation>
    <scope>NUCLEOTIDE SEQUENCE</scope>
    <source>
        <strain evidence="11">Ellin6076</strain>
    </source>
</reference>